<organism evidence="1">
    <name type="scientific">uncultured Thermomicrobiales bacterium</name>
    <dbReference type="NCBI Taxonomy" id="1645740"/>
    <lineage>
        <taxon>Bacteria</taxon>
        <taxon>Pseudomonadati</taxon>
        <taxon>Thermomicrobiota</taxon>
        <taxon>Thermomicrobia</taxon>
        <taxon>Thermomicrobiales</taxon>
        <taxon>environmental samples</taxon>
    </lineage>
</organism>
<protein>
    <submittedName>
        <fullName evidence="1">Uncharacterized protein</fullName>
    </submittedName>
</protein>
<feature type="non-terminal residue" evidence="1">
    <location>
        <position position="1"/>
    </location>
</feature>
<gene>
    <name evidence="1" type="ORF">AVDCRST_MAG88-4031</name>
</gene>
<accession>A0A6J4VVE7</accession>
<name>A0A6J4VVE7_9BACT</name>
<reference evidence="1" key="1">
    <citation type="submission" date="2020-02" db="EMBL/GenBank/DDBJ databases">
        <authorList>
            <person name="Meier V. D."/>
        </authorList>
    </citation>
    <scope>NUCLEOTIDE SEQUENCE</scope>
    <source>
        <strain evidence="1">AVDCRST_MAG88</strain>
    </source>
</reference>
<proteinExistence type="predicted"/>
<evidence type="ECO:0000313" key="1">
    <source>
        <dbReference type="EMBL" id="CAA9586554.1"/>
    </source>
</evidence>
<sequence length="84" mass="9265">VSPHIKDGYRHVERALALPAERARPPPRRRARGRPFAVACADGAGAEAAFGFEYLPADTLAVATTRPLDELVREVLAYLGQRRR</sequence>
<dbReference type="AlphaFoldDB" id="A0A6J4VVE7"/>
<dbReference type="EMBL" id="CADCWM010000996">
    <property type="protein sequence ID" value="CAA9586554.1"/>
    <property type="molecule type" value="Genomic_DNA"/>
</dbReference>